<feature type="domain" description="Xylose isomerase-like TIM barrel" evidence="1">
    <location>
        <begin position="29"/>
        <end position="266"/>
    </location>
</feature>
<sequence length="283" mass="31406">MIKGYHIPLGFKEREIIEIGTELLSGGYYEAIEIKYPFGMESYDSESYLNGIGELMKQFSPEVTMHIPTNLDIGHANPAVHSVIMDEIKRSIDFAGEYDVSYLPIHPGTIGTMDIPDRDGSEIKELLIAASEKKKLQAREATVKSIVQLSDYLAGSTMKLALENVLLPQEIVYSPGELDDMLKAVNRKNVEALFDCGHSNRCGIDPADFIHTLESKLGHVHINDNDGSCDLHLSMGKGNIDYTRMFQALKNKAYGGIVVMETIYKSAADLILDAEKLDRYIGS</sequence>
<accession>A0A7X2S5V4</accession>
<dbReference type="SUPFAM" id="SSF51658">
    <property type="entry name" value="Xylose isomerase-like"/>
    <property type="match status" value="1"/>
</dbReference>
<dbReference type="EMBL" id="WMIB01000012">
    <property type="protein sequence ID" value="MTH54234.1"/>
    <property type="molecule type" value="Genomic_DNA"/>
</dbReference>
<comment type="caution">
    <text evidence="2">The sequence shown here is derived from an EMBL/GenBank/DDBJ whole genome shotgun (WGS) entry which is preliminary data.</text>
</comment>
<proteinExistence type="predicted"/>
<protein>
    <submittedName>
        <fullName evidence="2">TIM barrel protein</fullName>
    </submittedName>
</protein>
<evidence type="ECO:0000259" key="1">
    <source>
        <dbReference type="Pfam" id="PF01261"/>
    </source>
</evidence>
<gene>
    <name evidence="2" type="ORF">GKZ89_12555</name>
</gene>
<dbReference type="Pfam" id="PF01261">
    <property type="entry name" value="AP_endonuc_2"/>
    <property type="match status" value="1"/>
</dbReference>
<evidence type="ECO:0000313" key="2">
    <source>
        <dbReference type="EMBL" id="MTH54234.1"/>
    </source>
</evidence>
<organism evidence="2 3">
    <name type="scientific">Metabacillus mangrovi</name>
    <dbReference type="NCBI Taxonomy" id="1491830"/>
    <lineage>
        <taxon>Bacteria</taxon>
        <taxon>Bacillati</taxon>
        <taxon>Bacillota</taxon>
        <taxon>Bacilli</taxon>
        <taxon>Bacillales</taxon>
        <taxon>Bacillaceae</taxon>
        <taxon>Metabacillus</taxon>
    </lineage>
</organism>
<keyword evidence="3" id="KW-1185">Reference proteome</keyword>
<dbReference type="InterPro" id="IPR050312">
    <property type="entry name" value="IolE/XylAMocC-like"/>
</dbReference>
<dbReference type="AlphaFoldDB" id="A0A7X2S5V4"/>
<dbReference type="Gene3D" id="3.20.20.150">
    <property type="entry name" value="Divalent-metal-dependent TIM barrel enzymes"/>
    <property type="match status" value="1"/>
</dbReference>
<dbReference type="InterPro" id="IPR013022">
    <property type="entry name" value="Xyl_isomerase-like_TIM-brl"/>
</dbReference>
<name>A0A7X2S5V4_9BACI</name>
<dbReference type="PANTHER" id="PTHR12110">
    <property type="entry name" value="HYDROXYPYRUVATE ISOMERASE"/>
    <property type="match status" value="1"/>
</dbReference>
<dbReference type="RefSeq" id="WP_155112752.1">
    <property type="nucleotide sequence ID" value="NZ_WMIB01000012.1"/>
</dbReference>
<dbReference type="Proteomes" id="UP000434639">
    <property type="component" value="Unassembled WGS sequence"/>
</dbReference>
<dbReference type="OrthoDB" id="9782626at2"/>
<reference evidence="2 3" key="1">
    <citation type="journal article" date="2017" name="Int. J. Syst. Evol. Microbiol.">
        <title>Bacillus mangrovi sp. nov., isolated from a sediment sample from a mangrove forest.</title>
        <authorList>
            <person name="Gupta V."/>
            <person name="Singh P.K."/>
            <person name="Korpole S."/>
            <person name="Tanuku N.R.S."/>
            <person name="Pinnaka A.K."/>
        </authorList>
    </citation>
    <scope>NUCLEOTIDE SEQUENCE [LARGE SCALE GENOMIC DNA]</scope>
    <source>
        <strain evidence="2 3">KCTC 33872</strain>
    </source>
</reference>
<dbReference type="InterPro" id="IPR036237">
    <property type="entry name" value="Xyl_isomerase-like_sf"/>
</dbReference>
<evidence type="ECO:0000313" key="3">
    <source>
        <dbReference type="Proteomes" id="UP000434639"/>
    </source>
</evidence>